<dbReference type="PANTHER" id="PTHR33495">
    <property type="entry name" value="ANTI-SIGMA FACTOR ANTAGONIST TM_1081-RELATED-RELATED"/>
    <property type="match status" value="1"/>
</dbReference>
<protein>
    <recommendedName>
        <fullName evidence="2">Anti-sigma factor antagonist</fullName>
    </recommendedName>
</protein>
<comment type="caution">
    <text evidence="4">The sequence shown here is derived from an EMBL/GenBank/DDBJ whole genome shotgun (WGS) entry which is preliminary data.</text>
</comment>
<dbReference type="InterPro" id="IPR036513">
    <property type="entry name" value="STAS_dom_sf"/>
</dbReference>
<dbReference type="RefSeq" id="WP_190476441.1">
    <property type="nucleotide sequence ID" value="NZ_JACJSG010000037.1"/>
</dbReference>
<evidence type="ECO:0000313" key="4">
    <source>
        <dbReference type="EMBL" id="MBD2503568.1"/>
    </source>
</evidence>
<dbReference type="InterPro" id="IPR003658">
    <property type="entry name" value="Anti-sigma_ant"/>
</dbReference>
<organism evidence="4 5">
    <name type="scientific">Anabaena azotica FACHB-119</name>
    <dbReference type="NCBI Taxonomy" id="947527"/>
    <lineage>
        <taxon>Bacteria</taxon>
        <taxon>Bacillati</taxon>
        <taxon>Cyanobacteriota</taxon>
        <taxon>Cyanophyceae</taxon>
        <taxon>Nostocales</taxon>
        <taxon>Nostocaceae</taxon>
        <taxon>Anabaena</taxon>
        <taxon>Anabaena azotica</taxon>
    </lineage>
</organism>
<proteinExistence type="inferred from homology"/>
<feature type="domain" description="STAS" evidence="3">
    <location>
        <begin position="1"/>
        <end position="108"/>
    </location>
</feature>
<dbReference type="InterPro" id="IPR002645">
    <property type="entry name" value="STAS_dom"/>
</dbReference>
<dbReference type="Pfam" id="PF01740">
    <property type="entry name" value="STAS"/>
    <property type="match status" value="1"/>
</dbReference>
<dbReference type="EMBL" id="JACJSG010000037">
    <property type="protein sequence ID" value="MBD2503568.1"/>
    <property type="molecule type" value="Genomic_DNA"/>
</dbReference>
<dbReference type="PROSITE" id="PS50801">
    <property type="entry name" value="STAS"/>
    <property type="match status" value="1"/>
</dbReference>
<sequence>MQAVLKSPNIQVIRPYGCLNATNALEFERDLTTTLTKEDVSSLYVDLADVESLDSCGLMALVSALKLAQNLGKGFQLYSVSPAIRIIFELTQLDGVFEIFEHKAELAI</sequence>
<evidence type="ECO:0000256" key="2">
    <source>
        <dbReference type="RuleBase" id="RU003749"/>
    </source>
</evidence>
<keyword evidence="5" id="KW-1185">Reference proteome</keyword>
<accession>A0ABR8D8P0</accession>
<dbReference type="PANTHER" id="PTHR33495:SF2">
    <property type="entry name" value="ANTI-SIGMA FACTOR ANTAGONIST TM_1081-RELATED"/>
    <property type="match status" value="1"/>
</dbReference>
<evidence type="ECO:0000313" key="5">
    <source>
        <dbReference type="Proteomes" id="UP000661112"/>
    </source>
</evidence>
<dbReference type="SUPFAM" id="SSF52091">
    <property type="entry name" value="SpoIIaa-like"/>
    <property type="match status" value="1"/>
</dbReference>
<dbReference type="Gene3D" id="3.30.750.24">
    <property type="entry name" value="STAS domain"/>
    <property type="match status" value="1"/>
</dbReference>
<evidence type="ECO:0000259" key="3">
    <source>
        <dbReference type="PROSITE" id="PS50801"/>
    </source>
</evidence>
<name>A0ABR8D8P0_9NOST</name>
<dbReference type="NCBIfam" id="TIGR00377">
    <property type="entry name" value="ant_ant_sig"/>
    <property type="match status" value="1"/>
</dbReference>
<gene>
    <name evidence="4" type="ORF">H6G83_23670</name>
</gene>
<evidence type="ECO:0000256" key="1">
    <source>
        <dbReference type="ARBA" id="ARBA00009013"/>
    </source>
</evidence>
<reference evidence="4 5" key="1">
    <citation type="journal article" date="2020" name="ISME J.">
        <title>Comparative genomics reveals insights into cyanobacterial evolution and habitat adaptation.</title>
        <authorList>
            <person name="Chen M.Y."/>
            <person name="Teng W.K."/>
            <person name="Zhao L."/>
            <person name="Hu C.X."/>
            <person name="Zhou Y.K."/>
            <person name="Han B.P."/>
            <person name="Song L.R."/>
            <person name="Shu W.S."/>
        </authorList>
    </citation>
    <scope>NUCLEOTIDE SEQUENCE [LARGE SCALE GENOMIC DNA]</scope>
    <source>
        <strain evidence="4 5">FACHB-119</strain>
    </source>
</reference>
<dbReference type="Proteomes" id="UP000661112">
    <property type="component" value="Unassembled WGS sequence"/>
</dbReference>
<comment type="similarity">
    <text evidence="1 2">Belongs to the anti-sigma-factor antagonist family.</text>
</comment>
<dbReference type="CDD" id="cd07043">
    <property type="entry name" value="STAS_anti-anti-sigma_factors"/>
    <property type="match status" value="1"/>
</dbReference>